<dbReference type="SUPFAM" id="SSF51182">
    <property type="entry name" value="RmlC-like cupins"/>
    <property type="match status" value="1"/>
</dbReference>
<dbReference type="Proteomes" id="UP000564704">
    <property type="component" value="Unassembled WGS sequence"/>
</dbReference>
<keyword evidence="4" id="KW-1185">Reference proteome</keyword>
<sequence length="139" mass="16051">MYDLLPTTDFDIETFVQRKSDATTSFEYNCHLRRLYPWAGVADTKRPVSEFGAVWVTVDPMTDADDHDHDEEETFIVIAGTARFEMEGQSTLLHPGDVGYVPRYWHHRMANPGTEPLTFIDIYWDDQGRSKDAYLASRN</sequence>
<evidence type="ECO:0000313" key="4">
    <source>
        <dbReference type="Proteomes" id="UP000564704"/>
    </source>
</evidence>
<dbReference type="PANTHER" id="PTHR35848:SF6">
    <property type="entry name" value="CUPIN TYPE-2 DOMAIN-CONTAINING PROTEIN"/>
    <property type="match status" value="1"/>
</dbReference>
<evidence type="ECO:0000313" key="3">
    <source>
        <dbReference type="EMBL" id="MRU17097.1"/>
    </source>
</evidence>
<reference evidence="3 4" key="1">
    <citation type="submission" date="2019-05" db="EMBL/GenBank/DDBJ databases">
        <title>Roseovarius bejariae sp. nov., a moderately halophylic bacterium isolated from a saline soil in Rambla Salada (Murcia).</title>
        <authorList>
            <person name="Castro D.J."/>
            <person name="Gomez-Altuve A."/>
            <person name="Reina J.C."/>
            <person name="Rodriguez M."/>
            <person name="Sampedro I."/>
            <person name="Llamas I."/>
            <person name="Martinez-Checa F."/>
        </authorList>
    </citation>
    <scope>NUCLEOTIDE SEQUENCE [LARGE SCALE GENOMIC DNA]</scope>
    <source>
        <strain evidence="3 4">A21</strain>
    </source>
</reference>
<proteinExistence type="predicted"/>
<evidence type="ECO:0000259" key="2">
    <source>
        <dbReference type="Pfam" id="PF07883"/>
    </source>
</evidence>
<dbReference type="OrthoDB" id="9798709at2"/>
<dbReference type="InterPro" id="IPR013096">
    <property type="entry name" value="Cupin_2"/>
</dbReference>
<comment type="caution">
    <text evidence="3">The sequence shown here is derived from an EMBL/GenBank/DDBJ whole genome shotgun (WGS) entry which is preliminary data.</text>
</comment>
<dbReference type="Gene3D" id="2.60.120.10">
    <property type="entry name" value="Jelly Rolls"/>
    <property type="match status" value="1"/>
</dbReference>
<protein>
    <submittedName>
        <fullName evidence="3">Cupin domain-containing protein</fullName>
    </submittedName>
</protein>
<dbReference type="RefSeq" id="WP_154155210.1">
    <property type="nucleotide sequence ID" value="NZ_SZWE01000003.1"/>
</dbReference>
<dbReference type="EMBL" id="SZWE01000003">
    <property type="protein sequence ID" value="MRU17097.1"/>
    <property type="molecule type" value="Genomic_DNA"/>
</dbReference>
<evidence type="ECO:0000256" key="1">
    <source>
        <dbReference type="ARBA" id="ARBA00022723"/>
    </source>
</evidence>
<dbReference type="GO" id="GO:0046872">
    <property type="term" value="F:metal ion binding"/>
    <property type="evidence" value="ECO:0007669"/>
    <property type="project" value="UniProtKB-KW"/>
</dbReference>
<dbReference type="InterPro" id="IPR051610">
    <property type="entry name" value="GPI/OXD"/>
</dbReference>
<accession>A0A844CQF8</accession>
<dbReference type="PANTHER" id="PTHR35848">
    <property type="entry name" value="OXALATE-BINDING PROTEIN"/>
    <property type="match status" value="1"/>
</dbReference>
<keyword evidence="1" id="KW-0479">Metal-binding</keyword>
<gene>
    <name evidence="3" type="ORF">FDP25_16775</name>
</gene>
<feature type="domain" description="Cupin type-2" evidence="2">
    <location>
        <begin position="55"/>
        <end position="123"/>
    </location>
</feature>
<dbReference type="AlphaFoldDB" id="A0A844CQF8"/>
<dbReference type="InterPro" id="IPR011051">
    <property type="entry name" value="RmlC_Cupin_sf"/>
</dbReference>
<name>A0A844CQF8_9RHOB</name>
<dbReference type="InterPro" id="IPR014710">
    <property type="entry name" value="RmlC-like_jellyroll"/>
</dbReference>
<dbReference type="Pfam" id="PF07883">
    <property type="entry name" value="Cupin_2"/>
    <property type="match status" value="1"/>
</dbReference>
<organism evidence="3 4">
    <name type="scientific">Roseovarius bejariae</name>
    <dbReference type="NCBI Taxonomy" id="2576383"/>
    <lineage>
        <taxon>Bacteria</taxon>
        <taxon>Pseudomonadati</taxon>
        <taxon>Pseudomonadota</taxon>
        <taxon>Alphaproteobacteria</taxon>
        <taxon>Rhodobacterales</taxon>
        <taxon>Roseobacteraceae</taxon>
        <taxon>Roseovarius</taxon>
    </lineage>
</organism>